<organism evidence="1 2">
    <name type="scientific">Deinobacterium chartae</name>
    <dbReference type="NCBI Taxonomy" id="521158"/>
    <lineage>
        <taxon>Bacteria</taxon>
        <taxon>Thermotogati</taxon>
        <taxon>Deinococcota</taxon>
        <taxon>Deinococci</taxon>
        <taxon>Deinococcales</taxon>
        <taxon>Deinococcaceae</taxon>
        <taxon>Deinobacterium</taxon>
    </lineage>
</organism>
<dbReference type="AlphaFoldDB" id="A0A841I3A1"/>
<name>A0A841I3A1_9DEIO</name>
<dbReference type="Proteomes" id="UP000569951">
    <property type="component" value="Unassembled WGS sequence"/>
</dbReference>
<evidence type="ECO:0000313" key="2">
    <source>
        <dbReference type="Proteomes" id="UP000569951"/>
    </source>
</evidence>
<protein>
    <submittedName>
        <fullName evidence="1">Uncharacterized protein</fullName>
    </submittedName>
</protein>
<dbReference type="EMBL" id="JACHHG010000012">
    <property type="protein sequence ID" value="MBB6099526.1"/>
    <property type="molecule type" value="Genomic_DNA"/>
</dbReference>
<reference evidence="1 2" key="1">
    <citation type="submission" date="2020-08" db="EMBL/GenBank/DDBJ databases">
        <title>Genomic Encyclopedia of Type Strains, Phase IV (KMG-IV): sequencing the most valuable type-strain genomes for metagenomic binning, comparative biology and taxonomic classification.</title>
        <authorList>
            <person name="Goeker M."/>
        </authorList>
    </citation>
    <scope>NUCLEOTIDE SEQUENCE [LARGE SCALE GENOMIC DNA]</scope>
    <source>
        <strain evidence="1 2">DSM 21458</strain>
    </source>
</reference>
<gene>
    <name evidence="1" type="ORF">HNR42_002976</name>
</gene>
<keyword evidence="2" id="KW-1185">Reference proteome</keyword>
<evidence type="ECO:0000313" key="1">
    <source>
        <dbReference type="EMBL" id="MBB6099526.1"/>
    </source>
</evidence>
<comment type="caution">
    <text evidence="1">The sequence shown here is derived from an EMBL/GenBank/DDBJ whole genome shotgun (WGS) entry which is preliminary data.</text>
</comment>
<dbReference type="RefSeq" id="WP_183988274.1">
    <property type="nucleotide sequence ID" value="NZ_JACHHG010000012.1"/>
</dbReference>
<sequence>MTLAQLLFENRIQLSHIAQPGRVPDERVRTLLQRIYELSRHDQVRLMREVSRRLGVYCYVSPAGLWVVPHAFFSSEPDGTLRLPNRRGTGRSVPTYLPTARRSRYRYGEPRARRF</sequence>
<accession>A0A841I3A1</accession>
<proteinExistence type="predicted"/>